<dbReference type="PANTHER" id="PTHR12599">
    <property type="entry name" value="PTERIN-4-ALPHA-CARBINOLAMINE DEHYDRATASE"/>
    <property type="match status" value="1"/>
</dbReference>
<sequence length="97" mass="10509">MDTPVMSAPELTIALATLPRWEREGTSSISRTVSAPSFLDGIDFVRQIADAAEAADHHPDIDIRWRTLRFVLSTHSAGGVTSKDIALAHRIDEIVGG</sequence>
<evidence type="ECO:0000256" key="2">
    <source>
        <dbReference type="ARBA" id="ARBA00006472"/>
    </source>
</evidence>
<accession>A0A917QFD5</accession>
<dbReference type="InterPro" id="IPR001533">
    <property type="entry name" value="Pterin_deHydtase"/>
</dbReference>
<comment type="caution">
    <text evidence="6">The sequence shown here is derived from an EMBL/GenBank/DDBJ whole genome shotgun (WGS) entry which is preliminary data.</text>
</comment>
<evidence type="ECO:0000256" key="5">
    <source>
        <dbReference type="ARBA" id="ARBA00023239"/>
    </source>
</evidence>
<organism evidence="6 7">
    <name type="scientific">Nocardia camponoti</name>
    <dbReference type="NCBI Taxonomy" id="1616106"/>
    <lineage>
        <taxon>Bacteria</taxon>
        <taxon>Bacillati</taxon>
        <taxon>Actinomycetota</taxon>
        <taxon>Actinomycetes</taxon>
        <taxon>Mycobacteriales</taxon>
        <taxon>Nocardiaceae</taxon>
        <taxon>Nocardia</taxon>
    </lineage>
</organism>
<evidence type="ECO:0000313" key="7">
    <source>
        <dbReference type="Proteomes" id="UP000612956"/>
    </source>
</evidence>
<dbReference type="GO" id="GO:0008124">
    <property type="term" value="F:4-alpha-hydroxytetrahydrobiopterin dehydratase activity"/>
    <property type="evidence" value="ECO:0007669"/>
    <property type="project" value="UniProtKB-EC"/>
</dbReference>
<comment type="catalytic activity">
    <reaction evidence="1">
        <text>(4aS,6R)-4a-hydroxy-L-erythro-5,6,7,8-tetrahydrobiopterin = (6R)-L-erythro-6,7-dihydrobiopterin + H2O</text>
        <dbReference type="Rhea" id="RHEA:11920"/>
        <dbReference type="ChEBI" id="CHEBI:15377"/>
        <dbReference type="ChEBI" id="CHEBI:15642"/>
        <dbReference type="ChEBI" id="CHEBI:43120"/>
        <dbReference type="EC" id="4.2.1.96"/>
    </reaction>
</comment>
<dbReference type="InterPro" id="IPR036428">
    <property type="entry name" value="PCD_sf"/>
</dbReference>
<dbReference type="CDD" id="cd00488">
    <property type="entry name" value="PCD_DCoH"/>
    <property type="match status" value="1"/>
</dbReference>
<dbReference type="NCBIfam" id="NF002017">
    <property type="entry name" value="PRK00823.1-2"/>
    <property type="match status" value="1"/>
</dbReference>
<protein>
    <recommendedName>
        <fullName evidence="4">Putative pterin-4-alpha-carbinolamine dehydratase</fullName>
        <ecNumber evidence="3">4.2.1.96</ecNumber>
    </recommendedName>
</protein>
<evidence type="ECO:0000256" key="1">
    <source>
        <dbReference type="ARBA" id="ARBA00001554"/>
    </source>
</evidence>
<proteinExistence type="inferred from homology"/>
<dbReference type="RefSeq" id="WP_188828528.1">
    <property type="nucleotide sequence ID" value="NZ_BMMW01000002.1"/>
</dbReference>
<dbReference type="Proteomes" id="UP000612956">
    <property type="component" value="Unassembled WGS sequence"/>
</dbReference>
<keyword evidence="7" id="KW-1185">Reference proteome</keyword>
<dbReference type="Gene3D" id="3.30.1360.20">
    <property type="entry name" value="Transcriptional coactivator/pterin dehydratase"/>
    <property type="match status" value="1"/>
</dbReference>
<name>A0A917QFD5_9NOCA</name>
<dbReference type="Pfam" id="PF01329">
    <property type="entry name" value="Pterin_4a"/>
    <property type="match status" value="1"/>
</dbReference>
<dbReference type="GO" id="GO:0006729">
    <property type="term" value="P:tetrahydrobiopterin biosynthetic process"/>
    <property type="evidence" value="ECO:0007669"/>
    <property type="project" value="InterPro"/>
</dbReference>
<reference evidence="6" key="1">
    <citation type="journal article" date="2014" name="Int. J. Syst. Evol. Microbiol.">
        <title>Complete genome sequence of Corynebacterium casei LMG S-19264T (=DSM 44701T), isolated from a smear-ripened cheese.</title>
        <authorList>
            <consortium name="US DOE Joint Genome Institute (JGI-PGF)"/>
            <person name="Walter F."/>
            <person name="Albersmeier A."/>
            <person name="Kalinowski J."/>
            <person name="Ruckert C."/>
        </authorList>
    </citation>
    <scope>NUCLEOTIDE SEQUENCE</scope>
    <source>
        <strain evidence="6">CGMCC 4.7278</strain>
    </source>
</reference>
<dbReference type="EC" id="4.2.1.96" evidence="3"/>
<dbReference type="SUPFAM" id="SSF55248">
    <property type="entry name" value="PCD-like"/>
    <property type="match status" value="1"/>
</dbReference>
<evidence type="ECO:0000256" key="4">
    <source>
        <dbReference type="ARBA" id="ARBA00021735"/>
    </source>
</evidence>
<dbReference type="EMBL" id="BMMW01000002">
    <property type="protein sequence ID" value="GGK47754.1"/>
    <property type="molecule type" value="Genomic_DNA"/>
</dbReference>
<keyword evidence="5" id="KW-0456">Lyase</keyword>
<dbReference type="AlphaFoldDB" id="A0A917QFD5"/>
<evidence type="ECO:0000256" key="3">
    <source>
        <dbReference type="ARBA" id="ARBA00013252"/>
    </source>
</evidence>
<gene>
    <name evidence="6" type="ORF">GCM10011591_18830</name>
</gene>
<evidence type="ECO:0000313" key="6">
    <source>
        <dbReference type="EMBL" id="GGK47754.1"/>
    </source>
</evidence>
<reference evidence="6" key="2">
    <citation type="submission" date="2020-09" db="EMBL/GenBank/DDBJ databases">
        <authorList>
            <person name="Sun Q."/>
            <person name="Zhou Y."/>
        </authorList>
    </citation>
    <scope>NUCLEOTIDE SEQUENCE</scope>
    <source>
        <strain evidence="6">CGMCC 4.7278</strain>
    </source>
</reference>
<dbReference type="PANTHER" id="PTHR12599:SF0">
    <property type="entry name" value="PTERIN-4-ALPHA-CARBINOLAMINE DEHYDRATASE"/>
    <property type="match status" value="1"/>
</dbReference>
<comment type="similarity">
    <text evidence="2">Belongs to the pterin-4-alpha-carbinolamine dehydratase family.</text>
</comment>